<evidence type="ECO:0000313" key="1">
    <source>
        <dbReference type="EMBL" id="KAG6970218.1"/>
    </source>
</evidence>
<name>A0A8J5IVU4_9STRA</name>
<reference evidence="1" key="1">
    <citation type="submission" date="2021-01" db="EMBL/GenBank/DDBJ databases">
        <title>Phytophthora aleatoria, a newly-described species from Pinus radiata is distinct from Phytophthora cactorum isolates based on comparative genomics.</title>
        <authorList>
            <person name="Mcdougal R."/>
            <person name="Panda P."/>
            <person name="Williams N."/>
            <person name="Studholme D.J."/>
        </authorList>
    </citation>
    <scope>NUCLEOTIDE SEQUENCE</scope>
    <source>
        <strain evidence="1">NZFS 4037</strain>
    </source>
</reference>
<gene>
    <name evidence="1" type="ORF">JG688_00004980</name>
</gene>
<sequence length="98" mass="11016">MQSLRVTYRTRHCETSRLQAGGQLTSQLCKVSCRPVRSGGKCWELSWASTRLCRAHTGGAATRRLAHDIVLLRYACCLMTAYRDMFKQVPARYTAGSC</sequence>
<protein>
    <submittedName>
        <fullName evidence="1">Uncharacterized protein</fullName>
    </submittedName>
</protein>
<dbReference type="EMBL" id="JAENGY010000188">
    <property type="protein sequence ID" value="KAG6970218.1"/>
    <property type="molecule type" value="Genomic_DNA"/>
</dbReference>
<accession>A0A8J5IVU4</accession>
<dbReference type="Proteomes" id="UP000709295">
    <property type="component" value="Unassembled WGS sequence"/>
</dbReference>
<dbReference type="AlphaFoldDB" id="A0A8J5IVU4"/>
<comment type="caution">
    <text evidence="1">The sequence shown here is derived from an EMBL/GenBank/DDBJ whole genome shotgun (WGS) entry which is preliminary data.</text>
</comment>
<proteinExistence type="predicted"/>
<organism evidence="1 2">
    <name type="scientific">Phytophthora aleatoria</name>
    <dbReference type="NCBI Taxonomy" id="2496075"/>
    <lineage>
        <taxon>Eukaryota</taxon>
        <taxon>Sar</taxon>
        <taxon>Stramenopiles</taxon>
        <taxon>Oomycota</taxon>
        <taxon>Peronosporomycetes</taxon>
        <taxon>Peronosporales</taxon>
        <taxon>Peronosporaceae</taxon>
        <taxon>Phytophthora</taxon>
    </lineage>
</organism>
<evidence type="ECO:0000313" key="2">
    <source>
        <dbReference type="Proteomes" id="UP000709295"/>
    </source>
</evidence>
<keyword evidence="2" id="KW-1185">Reference proteome</keyword>